<name>A1BIU0_CHLPD</name>
<dbReference type="KEGG" id="cph:Cpha266_2327"/>
<evidence type="ECO:0000313" key="1">
    <source>
        <dbReference type="EMBL" id="ABL66317.1"/>
    </source>
</evidence>
<sequence>MQFRAFVWTRDPCAITLFGVSSAKIRRLLFLPQIRTVKVDGCVSAVLQGHQLPHTFFQRVISVHFFSLQIQSRLFVRVKI</sequence>
<dbReference type="STRING" id="290317.Cpha266_2327"/>
<keyword evidence="2" id="KW-1185">Reference proteome</keyword>
<dbReference type="Proteomes" id="UP000008701">
    <property type="component" value="Chromosome"/>
</dbReference>
<protein>
    <submittedName>
        <fullName evidence="1">Uncharacterized protein</fullName>
    </submittedName>
</protein>
<dbReference type="EMBL" id="CP000492">
    <property type="protein sequence ID" value="ABL66317.1"/>
    <property type="molecule type" value="Genomic_DNA"/>
</dbReference>
<dbReference type="AlphaFoldDB" id="A1BIU0"/>
<gene>
    <name evidence="1" type="ordered locus">Cpha266_2327</name>
</gene>
<dbReference type="HOGENOM" id="CLU_2583326_0_0_10"/>
<accession>A1BIU0</accession>
<evidence type="ECO:0000313" key="2">
    <source>
        <dbReference type="Proteomes" id="UP000008701"/>
    </source>
</evidence>
<proteinExistence type="predicted"/>
<organism evidence="1 2">
    <name type="scientific">Chlorobium phaeobacteroides (strain DSM 266 / SMG 266 / 2430)</name>
    <dbReference type="NCBI Taxonomy" id="290317"/>
    <lineage>
        <taxon>Bacteria</taxon>
        <taxon>Pseudomonadati</taxon>
        <taxon>Chlorobiota</taxon>
        <taxon>Chlorobiia</taxon>
        <taxon>Chlorobiales</taxon>
        <taxon>Chlorobiaceae</taxon>
        <taxon>Chlorobium/Pelodictyon group</taxon>
        <taxon>Chlorobium</taxon>
    </lineage>
</organism>
<reference evidence="1 2" key="1">
    <citation type="submission" date="2006-12" db="EMBL/GenBank/DDBJ databases">
        <title>Complete sequence of Chlorobium phaeobacteroides DSM 266.</title>
        <authorList>
            <consortium name="US DOE Joint Genome Institute"/>
            <person name="Copeland A."/>
            <person name="Lucas S."/>
            <person name="Lapidus A."/>
            <person name="Barry K."/>
            <person name="Detter J.C."/>
            <person name="Glavina del Rio T."/>
            <person name="Hammon N."/>
            <person name="Israni S."/>
            <person name="Pitluck S."/>
            <person name="Goltsman E."/>
            <person name="Schmutz J."/>
            <person name="Larimer F."/>
            <person name="Land M."/>
            <person name="Hauser L."/>
            <person name="Mikhailova N."/>
            <person name="Li T."/>
            <person name="Overmann J."/>
            <person name="Bryant D.A."/>
            <person name="Richardson P."/>
        </authorList>
    </citation>
    <scope>NUCLEOTIDE SEQUENCE [LARGE SCALE GENOMIC DNA]</scope>
    <source>
        <strain evidence="1 2">DSM 266</strain>
    </source>
</reference>